<evidence type="ECO:0000259" key="21">
    <source>
        <dbReference type="SMART" id="SM01159"/>
    </source>
</evidence>
<comment type="subunit">
    <text evidence="18">Heterotetramer. Consists of 4 subunits: POL2, DPB2, DPB3 and DPB4.</text>
</comment>
<dbReference type="GO" id="GO:0045004">
    <property type="term" value="P:DNA replication proofreading"/>
    <property type="evidence" value="ECO:0007669"/>
    <property type="project" value="TreeGrafter"/>
</dbReference>
<keyword evidence="4 19" id="KW-0004">4Fe-4S</keyword>
<dbReference type="SUPFAM" id="SSF56672">
    <property type="entry name" value="DNA/RNA polymerases"/>
    <property type="match status" value="1"/>
</dbReference>
<dbReference type="GO" id="GO:0008310">
    <property type="term" value="F:single-stranded DNA 3'-5' DNA exonuclease activity"/>
    <property type="evidence" value="ECO:0007669"/>
    <property type="project" value="TreeGrafter"/>
</dbReference>
<dbReference type="Gene3D" id="3.90.1600.10">
    <property type="entry name" value="Palm domain of DNA polymerase"/>
    <property type="match status" value="1"/>
</dbReference>
<evidence type="ECO:0000256" key="20">
    <source>
        <dbReference type="SAM" id="MobiDB-lite"/>
    </source>
</evidence>
<evidence type="ECO:0000256" key="10">
    <source>
        <dbReference type="ARBA" id="ARBA00022833"/>
    </source>
</evidence>
<evidence type="ECO:0000256" key="12">
    <source>
        <dbReference type="ARBA" id="ARBA00023004"/>
    </source>
</evidence>
<evidence type="ECO:0000256" key="4">
    <source>
        <dbReference type="ARBA" id="ARBA00022485"/>
    </source>
</evidence>
<dbReference type="EC" id="2.7.7.7" evidence="19"/>
<dbReference type="GO" id="GO:0008622">
    <property type="term" value="C:epsilon DNA polymerase complex"/>
    <property type="evidence" value="ECO:0007669"/>
    <property type="project" value="InterPro"/>
</dbReference>
<comment type="caution">
    <text evidence="22">The sequence shown here is derived from an EMBL/GenBank/DDBJ whole genome shotgun (WGS) entry which is preliminary data.</text>
</comment>
<evidence type="ECO:0000256" key="7">
    <source>
        <dbReference type="ARBA" id="ARBA00022705"/>
    </source>
</evidence>
<dbReference type="GO" id="GO:0008270">
    <property type="term" value="F:zinc ion binding"/>
    <property type="evidence" value="ECO:0007669"/>
    <property type="project" value="UniProtKB-KW"/>
</dbReference>
<dbReference type="GO" id="GO:0003677">
    <property type="term" value="F:DNA binding"/>
    <property type="evidence" value="ECO:0007669"/>
    <property type="project" value="UniProtKB-KW"/>
</dbReference>
<evidence type="ECO:0000256" key="1">
    <source>
        <dbReference type="ARBA" id="ARBA00001966"/>
    </source>
</evidence>
<dbReference type="GO" id="GO:0000166">
    <property type="term" value="F:nucleotide binding"/>
    <property type="evidence" value="ECO:0007669"/>
    <property type="project" value="InterPro"/>
</dbReference>
<comment type="similarity">
    <text evidence="3 19">Belongs to the DNA polymerase type-B family.</text>
</comment>
<dbReference type="Pfam" id="PF22912">
    <property type="entry name" value="zf-DPOE"/>
    <property type="match status" value="1"/>
</dbReference>
<dbReference type="InterPro" id="IPR023211">
    <property type="entry name" value="DNA_pol_palm_dom_sf"/>
</dbReference>
<comment type="function">
    <text evidence="17 19">DNA polymerase II participates in chromosomal DNA replication.</text>
</comment>
<feature type="region of interest" description="Disordered" evidence="20">
    <location>
        <begin position="262"/>
        <end position="283"/>
    </location>
</feature>
<keyword evidence="15 19" id="KW-0539">Nucleus</keyword>
<dbReference type="GO" id="GO:0000278">
    <property type="term" value="P:mitotic cell cycle"/>
    <property type="evidence" value="ECO:0007669"/>
    <property type="project" value="TreeGrafter"/>
</dbReference>
<keyword evidence="8 19" id="KW-0479">Metal-binding</keyword>
<evidence type="ECO:0000256" key="15">
    <source>
        <dbReference type="ARBA" id="ARBA00023242"/>
    </source>
</evidence>
<accession>A0A8X7MQR0</accession>
<evidence type="ECO:0000256" key="13">
    <source>
        <dbReference type="ARBA" id="ARBA00023014"/>
    </source>
</evidence>
<dbReference type="GO" id="GO:0006297">
    <property type="term" value="P:nucleotide-excision repair, DNA gap filling"/>
    <property type="evidence" value="ECO:0007669"/>
    <property type="project" value="TreeGrafter"/>
</dbReference>
<dbReference type="Proteomes" id="UP000077684">
    <property type="component" value="Unassembled WGS sequence"/>
</dbReference>
<dbReference type="Gene3D" id="3.30.342.10">
    <property type="entry name" value="DNA Polymerase, chain B, domain 1"/>
    <property type="match status" value="1"/>
</dbReference>
<dbReference type="GO" id="GO:0051539">
    <property type="term" value="F:4 iron, 4 sulfur cluster binding"/>
    <property type="evidence" value="ECO:0007669"/>
    <property type="project" value="UniProtKB-KW"/>
</dbReference>
<feature type="region of interest" description="Disordered" evidence="20">
    <location>
        <begin position="1"/>
        <end position="55"/>
    </location>
</feature>
<comment type="subcellular location">
    <subcellularLocation>
        <location evidence="2 19">Nucleus</location>
    </subcellularLocation>
</comment>
<evidence type="ECO:0000256" key="19">
    <source>
        <dbReference type="RuleBase" id="RU365029"/>
    </source>
</evidence>
<evidence type="ECO:0000256" key="3">
    <source>
        <dbReference type="ARBA" id="ARBA00005755"/>
    </source>
</evidence>
<comment type="catalytic activity">
    <reaction evidence="16 19">
        <text>DNA(n) + a 2'-deoxyribonucleoside 5'-triphosphate = DNA(n+1) + diphosphate</text>
        <dbReference type="Rhea" id="RHEA:22508"/>
        <dbReference type="Rhea" id="RHEA-COMP:17339"/>
        <dbReference type="Rhea" id="RHEA-COMP:17340"/>
        <dbReference type="ChEBI" id="CHEBI:33019"/>
        <dbReference type="ChEBI" id="CHEBI:61560"/>
        <dbReference type="ChEBI" id="CHEBI:173112"/>
        <dbReference type="EC" id="2.7.7.7"/>
    </reaction>
</comment>
<dbReference type="Gene3D" id="1.10.132.60">
    <property type="entry name" value="DNA polymerase family B, C-terminal domain"/>
    <property type="match status" value="1"/>
</dbReference>
<keyword evidence="6 19" id="KW-0548">Nucleotidyltransferase</keyword>
<protein>
    <recommendedName>
        <fullName evidence="19">DNA polymerase epsilon catalytic subunit</fullName>
        <ecNumber evidence="19">2.7.7.7</ecNumber>
    </recommendedName>
</protein>
<dbReference type="SMART" id="SM01159">
    <property type="entry name" value="DUF1744"/>
    <property type="match status" value="1"/>
</dbReference>
<keyword evidence="10 19" id="KW-0862">Zinc</keyword>
<feature type="compositionally biased region" description="Low complexity" evidence="20">
    <location>
        <begin position="38"/>
        <end position="48"/>
    </location>
</feature>
<dbReference type="GO" id="GO:0006272">
    <property type="term" value="P:leading strand elongation"/>
    <property type="evidence" value="ECO:0007669"/>
    <property type="project" value="TreeGrafter"/>
</dbReference>
<evidence type="ECO:0000256" key="9">
    <source>
        <dbReference type="ARBA" id="ARBA00022771"/>
    </source>
</evidence>
<dbReference type="InterPro" id="IPR006172">
    <property type="entry name" value="DNA-dir_DNA_pol_B"/>
</dbReference>
<feature type="domain" description="DNA polymerase epsilon catalytic subunit A C-terminal" evidence="21">
    <location>
        <begin position="1580"/>
        <end position="1983"/>
    </location>
</feature>
<dbReference type="Pfam" id="PF08490">
    <property type="entry name" value="DUF1744"/>
    <property type="match status" value="1"/>
</dbReference>
<dbReference type="InterPro" id="IPR013697">
    <property type="entry name" value="DNA_pol_e_suA_C"/>
</dbReference>
<evidence type="ECO:0000256" key="14">
    <source>
        <dbReference type="ARBA" id="ARBA00023125"/>
    </source>
</evidence>
<dbReference type="InterPro" id="IPR036397">
    <property type="entry name" value="RNaseH_sf"/>
</dbReference>
<evidence type="ECO:0000256" key="8">
    <source>
        <dbReference type="ARBA" id="ARBA00022723"/>
    </source>
</evidence>
<evidence type="ECO:0000313" key="23">
    <source>
        <dbReference type="Proteomes" id="UP000077684"/>
    </source>
</evidence>
<evidence type="ECO:0000256" key="16">
    <source>
        <dbReference type="ARBA" id="ARBA00049244"/>
    </source>
</evidence>
<feature type="compositionally biased region" description="Gly residues" evidence="20">
    <location>
        <begin position="14"/>
        <end position="27"/>
    </location>
</feature>
<evidence type="ECO:0000256" key="17">
    <source>
        <dbReference type="ARBA" id="ARBA00057054"/>
    </source>
</evidence>
<dbReference type="InterPro" id="IPR054475">
    <property type="entry name" value="Znf-DPOE"/>
</dbReference>
<dbReference type="InterPro" id="IPR012337">
    <property type="entry name" value="RNaseH-like_sf"/>
</dbReference>
<dbReference type="InterPro" id="IPR006133">
    <property type="entry name" value="DNA-dir_DNA_pol_B_exonuc"/>
</dbReference>
<dbReference type="FunFam" id="3.30.420.10:FF:000010">
    <property type="entry name" value="DNA polymerase epsilon catalytic subunit"/>
    <property type="match status" value="1"/>
</dbReference>
<keyword evidence="23" id="KW-1185">Reference proteome</keyword>
<dbReference type="InterPro" id="IPR043502">
    <property type="entry name" value="DNA/RNA_pol_sf"/>
</dbReference>
<keyword evidence="5 19" id="KW-0808">Transferase</keyword>
<dbReference type="CDD" id="cd05535">
    <property type="entry name" value="POLBc_epsilon"/>
    <property type="match status" value="1"/>
</dbReference>
<keyword evidence="9 19" id="KW-0863">Zinc-finger</keyword>
<evidence type="ECO:0000256" key="6">
    <source>
        <dbReference type="ARBA" id="ARBA00022695"/>
    </source>
</evidence>
<dbReference type="EMBL" id="LWDE02000643">
    <property type="protein sequence ID" value="KAE8245946.1"/>
    <property type="molecule type" value="Genomic_DNA"/>
</dbReference>
<dbReference type="PANTHER" id="PTHR10670:SF0">
    <property type="entry name" value="DNA POLYMERASE EPSILON CATALYTIC SUBUNIT A"/>
    <property type="match status" value="1"/>
</dbReference>
<gene>
    <name evidence="22" type="ORF">A4X06_0g5305</name>
</gene>
<comment type="cofactor">
    <cofactor evidence="1 19">
        <name>[4Fe-4S] cluster</name>
        <dbReference type="ChEBI" id="CHEBI:49883"/>
    </cofactor>
</comment>
<keyword evidence="13 19" id="KW-0411">Iron-sulfur</keyword>
<evidence type="ECO:0000256" key="2">
    <source>
        <dbReference type="ARBA" id="ARBA00004123"/>
    </source>
</evidence>
<keyword evidence="7 19" id="KW-0235">DNA replication</keyword>
<keyword evidence="11 19" id="KW-0239">DNA-directed DNA polymerase</keyword>
<evidence type="ECO:0000256" key="11">
    <source>
        <dbReference type="ARBA" id="ARBA00022932"/>
    </source>
</evidence>
<dbReference type="Gene3D" id="3.30.420.10">
    <property type="entry name" value="Ribonuclease H-like superfamily/Ribonuclease H"/>
    <property type="match status" value="1"/>
</dbReference>
<dbReference type="Pfam" id="PF23250">
    <property type="entry name" value="zf_DPOE_2"/>
    <property type="match status" value="1"/>
</dbReference>
<keyword evidence="12 19" id="KW-0408">Iron</keyword>
<reference evidence="22" key="1">
    <citation type="submission" date="2016-04" db="EMBL/GenBank/DDBJ databases">
        <authorList>
            <person name="Nguyen H.D."/>
            <person name="Samba Siva P."/>
            <person name="Cullis J."/>
            <person name="Levesque C.A."/>
            <person name="Hambleton S."/>
        </authorList>
    </citation>
    <scope>NUCLEOTIDE SEQUENCE</scope>
    <source>
        <strain evidence="22">DAOMC 236426</strain>
    </source>
</reference>
<dbReference type="InterPro" id="IPR029703">
    <property type="entry name" value="POL2"/>
</dbReference>
<dbReference type="Pfam" id="PF22634">
    <property type="entry name" value="POL2_thumb"/>
    <property type="match status" value="1"/>
</dbReference>
<dbReference type="FunFam" id="1.10.132.60:FF:000002">
    <property type="entry name" value="DNA polymerase epsilon catalytic subunit"/>
    <property type="match status" value="1"/>
</dbReference>
<keyword evidence="14 19" id="KW-0238">DNA-binding</keyword>
<evidence type="ECO:0000256" key="5">
    <source>
        <dbReference type="ARBA" id="ARBA00022679"/>
    </source>
</evidence>
<dbReference type="CDD" id="cd05779">
    <property type="entry name" value="DNA_polB_epsilon_exo"/>
    <property type="match status" value="1"/>
</dbReference>
<name>A0A8X7MQR0_9BASI</name>
<dbReference type="GO" id="GO:0006287">
    <property type="term" value="P:base-excision repair, gap-filling"/>
    <property type="evidence" value="ECO:0007669"/>
    <property type="project" value="TreeGrafter"/>
</dbReference>
<sequence>MPAPRTFGLTSSGPGRGRGGNSSGSGRGSFRRRGGHTGASSYYAGSSARDNSTKNAVRAAGVSMARADDGTTLEERFQTVHTRDTIDVALGFERLEHGATQEAWLVNMHPTLLRDEDGGHPTGKSAVDFYFIDDIGSSFKVTLPFQPYFLIGCRPGTETFVEEWLRRKYGPETTNALASVERIRKTDLSMPNHLLGYTRTYIRLNFHNVHDLLSVRRELLPLAQEGGKRLDAVDTYADVLSAANGSGGPAVEIGMDEDDYVFGGESRNDGGSTAESSKVAARDRAKRLGADPERCIIDIREYDVPYYLRVAIDMNIRVGLWYRVELPSASNSLAHPALTLVPDRVKRAEPVVLAFDIETTKAPLKFPDAEQDIIMMISYMIDGQGFLIVNREIVSEDIDDFEYNPKDEYEGPFTVFNEADEPSLIRRFFSHIQDAKPTVVATYNGDSFDFPFVETRAQLHGISMLSEIGFSKDNEGEYKSTQAAHMDCFRWVKRDSYLPQGSQGLKAVTVAKLGYDPMELDPELMTPYAIEQPQILAQYSVSDAVATYYLYMKYVHPFVFSLCNIIPLNPDEVLRKGSGTLCETLLMVQAYQSGIVMPNRHVDPVGNTYEGHLLESETYVGGHVEALEAGVFRSDIPTHFKLEPKAVQQLIDDLDSALKFSITEEGQLKLDDVTNYDEVKCQIQTALETLRDNPLRQDNPLIYHLDVAAMYPNIMLSNRLQPDSMVTEATCATCDYNRPGMQCDRRMDWAWRGEFFPAKRDELNMIKHALASETFPPRWDDGPRRSFHDLSQAEQTALIHKRVGDYSRKVYKKTHETKTVVRQAIVCQRENPFYIDTVRDFRDRRYEYKGLHKTWKKNLDAAAGPDGSLADVMEAKKMIVLYDSLQLAHKCILNSFYGYVMRKGARWFSMEMAGITCLTGAKIIQMAKDLVDKIGRPLELDTDGIWCMLPGAFPEDFKFETKGGKKFGISYPCTMLNHLVHERFTNHQYHDLANKETGEYKVHSENSIFFELDGPYRAMILPSSKEEDKLLKKRYAVFNPDGSLAELKGFEVKRRGELQLIKDFQKQIFSKFLMGETLVECYAAVAKVADQWLDVLYSKGSTLHDRELIDLIGENKSMSKTLLEYGSQKSTAITTAKRLAEVLGAQMVKDKGLACKFIISAKPHGAPVTERAVPLALFSAEESVKHHYLRRFLKDQSLTDFNLRSILDWNYYIERFAGVIQKLITIPAAMQKVPNPVPRVRHPEWLFKRITQKEDKFKQRNISDLFAQQRAKQLENGIVGETQEETEARLTVEREARAEKKRAEAEAVRLAEEAELNQTPPPLQEYSGWVAVVKKRWRKRIADRQEELRQLGGPMQKVGKGRMATMISRRTASMASARWDIVQITPGSRPGEYRFWVMVDDQLQSLRLLVPREFYINFKSQPQPGLFKEEYQVESVVKTLPRGATCRHLYRVTVPEDQYLEDEVYFSAIINNPNIEGVYEMQVPLDVRALIKLGSSCAIDPARPIKLGQALDSGFPLSSLQKSPLSAMSKRRYMNQGANIRYFYLYHANRDGRHLFGLFGPEGEAKIHVVDASELRQVPNLENMYADRIANMREKGKIVDGEGVFEYQDSLQITFKVHPSATRAFKALAKDLTALRTVRQTAALLAICTSKPQSYYEQNIGNAVQEFPMLSIHAARAEDDLPALNWQLYSVRRMFNCYFRTSVWLERWFDLAEHLDVPVCNLERDFALFGADLDFARRLQKHDMVLWWSRTPAPDLGGREEDSVSQQRWDGQETLEVSHPGCYSNVTFEVSLGDLALNAVLQSGVVNELEGSGTGSMAFDAASHTLDEYSKGTVNTSVSLGDSVLTSQLFMAVKTMVRGWYGDKVRGKQSFSALLADNFWRWASNAASALFEPALQRFLHGLMRKVLLQLLAEFKRLGTSIVYASFNRIFLLTNKPTAGSAAAYGRYLMSAVTSRELFKHLTLDIVHYWEYLLWLDVANFGGVISADPDQLELSERFDIEMNWNIQVFLPPVLQPRFSSIIGSYIYQLHENKRKATDLFDRIPLRMVQEQTANGATTATGLGETEVGGLADAVEPVKSKEEQFARDLINHTMTRKLLKTVHDIQQEYDVARPFFESDPQSLATWSFPQLPGSHLKLRSPTLEFIKNVCAVLSLGGGALASEVQICKRNLLDLIGVREFAPEAEWRNPCEPFKLGLVICEFCNDDRSMDLCRDADLLNGNTEWRCSKCDFPYDRAAIEARLIDVLNGYLSSFALQDLRCMRCGMIRADNMGERCSCSGGWGLVTTRREAVHKIRALGTIATWHGFETLKMTVDQVLELV</sequence>
<dbReference type="InterPro" id="IPR055191">
    <property type="entry name" value="POL2_thumb"/>
</dbReference>
<dbReference type="InterPro" id="IPR042087">
    <property type="entry name" value="DNA_pol_B_thumb"/>
</dbReference>
<dbReference type="GO" id="GO:0003887">
    <property type="term" value="F:DNA-directed DNA polymerase activity"/>
    <property type="evidence" value="ECO:0007669"/>
    <property type="project" value="UniProtKB-KW"/>
</dbReference>
<organism evidence="22 23">
    <name type="scientific">Tilletia controversa</name>
    <name type="common">dwarf bunt fungus</name>
    <dbReference type="NCBI Taxonomy" id="13291"/>
    <lineage>
        <taxon>Eukaryota</taxon>
        <taxon>Fungi</taxon>
        <taxon>Dikarya</taxon>
        <taxon>Basidiomycota</taxon>
        <taxon>Ustilaginomycotina</taxon>
        <taxon>Exobasidiomycetes</taxon>
        <taxon>Tilletiales</taxon>
        <taxon>Tilletiaceae</taxon>
        <taxon>Tilletia</taxon>
    </lineage>
</organism>
<reference evidence="22" key="2">
    <citation type="journal article" date="2019" name="IMA Fungus">
        <title>Genome sequencing and comparison of five Tilletia species to identify candidate genes for the detection of regulated species infecting wheat.</title>
        <authorList>
            <person name="Nguyen H.D.T."/>
            <person name="Sultana T."/>
            <person name="Kesanakurti P."/>
            <person name="Hambleton S."/>
        </authorList>
    </citation>
    <scope>NUCLEOTIDE SEQUENCE</scope>
    <source>
        <strain evidence="22">DAOMC 236426</strain>
    </source>
</reference>
<evidence type="ECO:0000313" key="22">
    <source>
        <dbReference type="EMBL" id="KAE8245946.1"/>
    </source>
</evidence>
<evidence type="ECO:0000256" key="18">
    <source>
        <dbReference type="ARBA" id="ARBA00065544"/>
    </source>
</evidence>
<dbReference type="Pfam" id="PF03104">
    <property type="entry name" value="DNA_pol_B_exo1"/>
    <property type="match status" value="1"/>
</dbReference>
<dbReference type="FunFam" id="3.90.1600.10:FF:000006">
    <property type="entry name" value="DNA polymerase epsilon catalytic subunit"/>
    <property type="match status" value="1"/>
</dbReference>
<dbReference type="PANTHER" id="PTHR10670">
    <property type="entry name" value="DNA POLYMERASE EPSILON CATALYTIC SUBUNIT A"/>
    <property type="match status" value="1"/>
</dbReference>
<dbReference type="SMART" id="SM00486">
    <property type="entry name" value="POLBc"/>
    <property type="match status" value="1"/>
</dbReference>
<dbReference type="SUPFAM" id="SSF53098">
    <property type="entry name" value="Ribonuclease H-like"/>
    <property type="match status" value="1"/>
</dbReference>
<proteinExistence type="inferred from homology"/>